<keyword evidence="10" id="KW-1185">Reference proteome</keyword>
<dbReference type="InterPro" id="IPR001206">
    <property type="entry name" value="Diacylglycerol_kinase_cat_dom"/>
</dbReference>
<keyword evidence="3" id="KW-0808">Transferase</keyword>
<gene>
    <name evidence="9" type="ORF">CCAX7_38470</name>
</gene>
<dbReference type="PANTHER" id="PTHR12358">
    <property type="entry name" value="SPHINGOSINE KINASE"/>
    <property type="match status" value="1"/>
</dbReference>
<evidence type="ECO:0000256" key="8">
    <source>
        <dbReference type="ARBA" id="ARBA00023264"/>
    </source>
</evidence>
<dbReference type="Proteomes" id="UP000287394">
    <property type="component" value="Chromosome"/>
</dbReference>
<comment type="similarity">
    <text evidence="2">Belongs to the diacylglycerol/lipid kinase family.</text>
</comment>
<evidence type="ECO:0000256" key="7">
    <source>
        <dbReference type="ARBA" id="ARBA00023209"/>
    </source>
</evidence>
<dbReference type="GO" id="GO:0005524">
    <property type="term" value="F:ATP binding"/>
    <property type="evidence" value="ECO:0007669"/>
    <property type="project" value="UniProtKB-KW"/>
</dbReference>
<dbReference type="InterPro" id="IPR017438">
    <property type="entry name" value="ATP-NAD_kinase_N"/>
</dbReference>
<accession>A0A402D6T2</accession>
<dbReference type="InterPro" id="IPR045540">
    <property type="entry name" value="YegS/DAGK_C"/>
</dbReference>
<evidence type="ECO:0000256" key="5">
    <source>
        <dbReference type="ARBA" id="ARBA00022777"/>
    </source>
</evidence>
<dbReference type="Pfam" id="PF00781">
    <property type="entry name" value="DAGK_cat"/>
    <property type="match status" value="1"/>
</dbReference>
<keyword evidence="6" id="KW-0067">ATP-binding</keyword>
<dbReference type="SMART" id="SM00046">
    <property type="entry name" value="DAGKc"/>
    <property type="match status" value="1"/>
</dbReference>
<dbReference type="NCBIfam" id="TIGR00147">
    <property type="entry name" value="YegS/Rv2252/BmrU family lipid kinase"/>
    <property type="match status" value="1"/>
</dbReference>
<evidence type="ECO:0000313" key="10">
    <source>
        <dbReference type="Proteomes" id="UP000287394"/>
    </source>
</evidence>
<keyword evidence="7" id="KW-0594">Phospholipid biosynthesis</keyword>
<name>A0A402D6T2_9BACT</name>
<dbReference type="SUPFAM" id="SSF111331">
    <property type="entry name" value="NAD kinase/diacylglycerol kinase-like"/>
    <property type="match status" value="1"/>
</dbReference>
<evidence type="ECO:0000256" key="6">
    <source>
        <dbReference type="ARBA" id="ARBA00022840"/>
    </source>
</evidence>
<reference evidence="9 10" key="1">
    <citation type="journal article" date="2019" name="Int. J. Syst. Evol. Microbiol.">
        <title>Capsulimonas corticalis gen. nov., sp. nov., an aerobic capsulated bacterium, of a novel bacterial order, Capsulimonadales ord. nov., of the class Armatimonadia of the phylum Armatimonadetes.</title>
        <authorList>
            <person name="Li J."/>
            <person name="Kudo C."/>
            <person name="Tonouchi A."/>
        </authorList>
    </citation>
    <scope>NUCLEOTIDE SEQUENCE [LARGE SCALE GENOMIC DNA]</scope>
    <source>
        <strain evidence="9 10">AX-7</strain>
    </source>
</reference>
<dbReference type="AlphaFoldDB" id="A0A402D6T2"/>
<dbReference type="Gene3D" id="3.40.50.10330">
    <property type="entry name" value="Probable inorganic polyphosphate/atp-NAD kinase, domain 1"/>
    <property type="match status" value="1"/>
</dbReference>
<dbReference type="EMBL" id="AP025739">
    <property type="protein sequence ID" value="BDI31796.1"/>
    <property type="molecule type" value="Genomic_DNA"/>
</dbReference>
<dbReference type="KEGG" id="ccot:CCAX7_38470"/>
<dbReference type="FunCoup" id="A0A402D6T2">
    <property type="interactions" value="342"/>
</dbReference>
<dbReference type="GO" id="GO:0008654">
    <property type="term" value="P:phospholipid biosynthetic process"/>
    <property type="evidence" value="ECO:0007669"/>
    <property type="project" value="UniProtKB-KW"/>
</dbReference>
<evidence type="ECO:0000256" key="2">
    <source>
        <dbReference type="ARBA" id="ARBA00005983"/>
    </source>
</evidence>
<dbReference type="PANTHER" id="PTHR12358:SF54">
    <property type="entry name" value="SPHINGOSINE KINASE RELATED PROTEIN"/>
    <property type="match status" value="1"/>
</dbReference>
<dbReference type="InterPro" id="IPR016064">
    <property type="entry name" value="NAD/diacylglycerol_kinase_sf"/>
</dbReference>
<protein>
    <submittedName>
        <fullName evidence="9">Diacylglycerol kinase</fullName>
    </submittedName>
</protein>
<dbReference type="PROSITE" id="PS50146">
    <property type="entry name" value="DAGK"/>
    <property type="match status" value="1"/>
</dbReference>
<evidence type="ECO:0000256" key="4">
    <source>
        <dbReference type="ARBA" id="ARBA00022741"/>
    </source>
</evidence>
<keyword evidence="4" id="KW-0547">Nucleotide-binding</keyword>
<keyword evidence="7" id="KW-0443">Lipid metabolism</keyword>
<dbReference type="GO" id="GO:0016301">
    <property type="term" value="F:kinase activity"/>
    <property type="evidence" value="ECO:0007669"/>
    <property type="project" value="UniProtKB-KW"/>
</dbReference>
<dbReference type="Pfam" id="PF19279">
    <property type="entry name" value="YegS_C"/>
    <property type="match status" value="1"/>
</dbReference>
<proteinExistence type="inferred from homology"/>
<sequence>MGFFVAKTVVRKLDCSGWHGMKTLLIVNPTAGQGRPQELLAEADAFTREFVSEIIVTQSSGHAEAAARRAAENRSAECVLVAGGDGTVNEVLNGLLAGRSDDGATLPMGIIPLGTQNVLAHELGVPRGGFAEIAEMVRKGHTRDIDVGEAQGRYFALMAGFGFDAAVVGEIVQPMKELMGPAAYVFGTLGALAKYRSTSIKLTLDSEEIRTEAFLVVVANSALYAYRQIRLAPFAVVDDGWLDICVFERAPTDRVGFLTQIMAALAGRHLKDPRVRYYRARRIQIESDPPIQGQLDGDMYHYTPMTITLEPRALRVLTP</sequence>
<evidence type="ECO:0000313" key="9">
    <source>
        <dbReference type="EMBL" id="BDI31796.1"/>
    </source>
</evidence>
<evidence type="ECO:0000256" key="1">
    <source>
        <dbReference type="ARBA" id="ARBA00001946"/>
    </source>
</evidence>
<keyword evidence="7" id="KW-0444">Lipid biosynthesis</keyword>
<dbReference type="InterPro" id="IPR005218">
    <property type="entry name" value="Diacylglycerol/lipid_kinase"/>
</dbReference>
<keyword evidence="8" id="KW-1208">Phospholipid metabolism</keyword>
<dbReference type="InterPro" id="IPR050187">
    <property type="entry name" value="Lipid_Phosphate_FormReg"/>
</dbReference>
<keyword evidence="5 9" id="KW-0418">Kinase</keyword>
<organism evidence="9 10">
    <name type="scientific">Capsulimonas corticalis</name>
    <dbReference type="NCBI Taxonomy" id="2219043"/>
    <lineage>
        <taxon>Bacteria</taxon>
        <taxon>Bacillati</taxon>
        <taxon>Armatimonadota</taxon>
        <taxon>Armatimonadia</taxon>
        <taxon>Capsulimonadales</taxon>
        <taxon>Capsulimonadaceae</taxon>
        <taxon>Capsulimonas</taxon>
    </lineage>
</organism>
<comment type="cofactor">
    <cofactor evidence="1">
        <name>Mg(2+)</name>
        <dbReference type="ChEBI" id="CHEBI:18420"/>
    </cofactor>
</comment>
<dbReference type="Gene3D" id="2.60.200.40">
    <property type="match status" value="1"/>
</dbReference>
<evidence type="ECO:0000256" key="3">
    <source>
        <dbReference type="ARBA" id="ARBA00022679"/>
    </source>
</evidence>